<dbReference type="EMBL" id="BGPR01012992">
    <property type="protein sequence ID" value="GBN58755.1"/>
    <property type="molecule type" value="Genomic_DNA"/>
</dbReference>
<comment type="caution">
    <text evidence="2">The sequence shown here is derived from an EMBL/GenBank/DDBJ whole genome shotgun (WGS) entry which is preliminary data.</text>
</comment>
<accession>A0A4Y2Q3M1</accession>
<reference evidence="2 3" key="1">
    <citation type="journal article" date="2019" name="Sci. Rep.">
        <title>Orb-weaving spider Araneus ventricosus genome elucidates the spidroin gene catalogue.</title>
        <authorList>
            <person name="Kono N."/>
            <person name="Nakamura H."/>
            <person name="Ohtoshi R."/>
            <person name="Moran D.A.P."/>
            <person name="Shinohara A."/>
            <person name="Yoshida Y."/>
            <person name="Fujiwara M."/>
            <person name="Mori M."/>
            <person name="Tomita M."/>
            <person name="Arakawa K."/>
        </authorList>
    </citation>
    <scope>NUCLEOTIDE SEQUENCE [LARGE SCALE GENOMIC DNA]</scope>
</reference>
<keyword evidence="3" id="KW-1185">Reference proteome</keyword>
<name>A0A4Y2Q3M1_ARAVE</name>
<evidence type="ECO:0000256" key="1">
    <source>
        <dbReference type="SAM" id="Phobius"/>
    </source>
</evidence>
<sequence length="112" mass="12335">MNRVKRHVHLLHVLASASPQQRNATLKSATNEQIKTMCEICQNALAGNVSKAKVRQLCRYKKVIRQLAVKNIPIARKRKLLTNQTGGFLSLVLPAVLSLVEGLVGKAIGKKN</sequence>
<gene>
    <name evidence="2" type="ORF">AVEN_17024_1</name>
</gene>
<evidence type="ECO:0000313" key="2">
    <source>
        <dbReference type="EMBL" id="GBN58755.1"/>
    </source>
</evidence>
<organism evidence="2 3">
    <name type="scientific">Araneus ventricosus</name>
    <name type="common">Orbweaver spider</name>
    <name type="synonym">Epeira ventricosa</name>
    <dbReference type="NCBI Taxonomy" id="182803"/>
    <lineage>
        <taxon>Eukaryota</taxon>
        <taxon>Metazoa</taxon>
        <taxon>Ecdysozoa</taxon>
        <taxon>Arthropoda</taxon>
        <taxon>Chelicerata</taxon>
        <taxon>Arachnida</taxon>
        <taxon>Araneae</taxon>
        <taxon>Araneomorphae</taxon>
        <taxon>Entelegynae</taxon>
        <taxon>Araneoidea</taxon>
        <taxon>Araneidae</taxon>
        <taxon>Araneus</taxon>
    </lineage>
</organism>
<dbReference type="OrthoDB" id="6417614at2759"/>
<protein>
    <submittedName>
        <fullName evidence="2">Uncharacterized protein</fullName>
    </submittedName>
</protein>
<feature type="transmembrane region" description="Helical" evidence="1">
    <location>
        <begin position="86"/>
        <end position="108"/>
    </location>
</feature>
<keyword evidence="1" id="KW-0472">Membrane</keyword>
<evidence type="ECO:0000313" key="3">
    <source>
        <dbReference type="Proteomes" id="UP000499080"/>
    </source>
</evidence>
<dbReference type="Proteomes" id="UP000499080">
    <property type="component" value="Unassembled WGS sequence"/>
</dbReference>
<keyword evidence="1" id="KW-0812">Transmembrane</keyword>
<keyword evidence="1" id="KW-1133">Transmembrane helix</keyword>
<proteinExistence type="predicted"/>
<dbReference type="AlphaFoldDB" id="A0A4Y2Q3M1"/>